<feature type="binding site" evidence="1">
    <location>
        <position position="305"/>
    </location>
    <ligand>
        <name>Zn(2+)</name>
        <dbReference type="ChEBI" id="CHEBI:29105"/>
    </ligand>
</feature>
<organism evidence="2 3">
    <name type="scientific">Colletotrichum salicis</name>
    <dbReference type="NCBI Taxonomy" id="1209931"/>
    <lineage>
        <taxon>Eukaryota</taxon>
        <taxon>Fungi</taxon>
        <taxon>Dikarya</taxon>
        <taxon>Ascomycota</taxon>
        <taxon>Pezizomycotina</taxon>
        <taxon>Sordariomycetes</taxon>
        <taxon>Hypocreomycetidae</taxon>
        <taxon>Glomerellales</taxon>
        <taxon>Glomerellaceae</taxon>
        <taxon>Colletotrichum</taxon>
        <taxon>Colletotrichum acutatum species complex</taxon>
    </lineage>
</organism>
<name>A0A135U8N1_9PEZI</name>
<comment type="caution">
    <text evidence="2">The sequence shown here is derived from an EMBL/GenBank/DDBJ whole genome shotgun (WGS) entry which is preliminary data.</text>
</comment>
<evidence type="ECO:0000256" key="1">
    <source>
        <dbReference type="PIRSR" id="PIRSR607822-1"/>
    </source>
</evidence>
<dbReference type="PRINTS" id="PR01950">
    <property type="entry name" value="LANCSUPER"/>
</dbReference>
<keyword evidence="2" id="KW-0675">Receptor</keyword>
<dbReference type="EMBL" id="JFFI01001641">
    <property type="protein sequence ID" value="KXH56747.1"/>
    <property type="molecule type" value="Genomic_DNA"/>
</dbReference>
<dbReference type="GO" id="GO:0046872">
    <property type="term" value="F:metal ion binding"/>
    <property type="evidence" value="ECO:0007669"/>
    <property type="project" value="UniProtKB-KW"/>
</dbReference>
<dbReference type="Proteomes" id="UP000070121">
    <property type="component" value="Unassembled WGS sequence"/>
</dbReference>
<dbReference type="AlphaFoldDB" id="A0A135U8N1"/>
<evidence type="ECO:0000313" key="2">
    <source>
        <dbReference type="EMBL" id="KXH56747.1"/>
    </source>
</evidence>
<feature type="binding site" evidence="1">
    <location>
        <position position="257"/>
    </location>
    <ligand>
        <name>Zn(2+)</name>
        <dbReference type="ChEBI" id="CHEBI:29105"/>
    </ligand>
</feature>
<dbReference type="Gene3D" id="1.50.10.10">
    <property type="match status" value="1"/>
</dbReference>
<evidence type="ECO:0000313" key="3">
    <source>
        <dbReference type="Proteomes" id="UP000070121"/>
    </source>
</evidence>
<dbReference type="SUPFAM" id="SSF158745">
    <property type="entry name" value="LanC-like"/>
    <property type="match status" value="1"/>
</dbReference>
<dbReference type="Pfam" id="PF05147">
    <property type="entry name" value="LANC_like"/>
    <property type="match status" value="1"/>
</dbReference>
<dbReference type="GO" id="GO:0005975">
    <property type="term" value="P:carbohydrate metabolic process"/>
    <property type="evidence" value="ECO:0007669"/>
    <property type="project" value="InterPro"/>
</dbReference>
<gene>
    <name evidence="2" type="ORF">CSAL01_03191</name>
</gene>
<accession>A0A135U8N1</accession>
<dbReference type="CDD" id="cd04794">
    <property type="entry name" value="euk_LANCL"/>
    <property type="match status" value="1"/>
</dbReference>
<keyword evidence="3" id="KW-1185">Reference proteome</keyword>
<proteinExistence type="predicted"/>
<dbReference type="PANTHER" id="PTHR12736:SF7">
    <property type="entry name" value="LANC-LIKE PROTEIN 3"/>
    <property type="match status" value="1"/>
</dbReference>
<dbReference type="GO" id="GO:0031179">
    <property type="term" value="P:peptide modification"/>
    <property type="evidence" value="ECO:0007669"/>
    <property type="project" value="InterPro"/>
</dbReference>
<dbReference type="OrthoDB" id="10257263at2759"/>
<dbReference type="SMART" id="SM01260">
    <property type="entry name" value="LANC_like"/>
    <property type="match status" value="1"/>
</dbReference>
<protein>
    <submittedName>
        <fullName evidence="2">Abscisic acid ABA receptor</fullName>
    </submittedName>
</protein>
<dbReference type="InterPro" id="IPR007822">
    <property type="entry name" value="LANC-like"/>
</dbReference>
<feature type="binding site" evidence="1">
    <location>
        <position position="306"/>
    </location>
    <ligand>
        <name>Zn(2+)</name>
        <dbReference type="ChEBI" id="CHEBI:29105"/>
    </ligand>
</feature>
<reference evidence="2 3" key="1">
    <citation type="submission" date="2014-02" db="EMBL/GenBank/DDBJ databases">
        <title>The genome sequence of Colletotrichum salicis CBS 607.94.</title>
        <authorList>
            <person name="Baroncelli R."/>
            <person name="Thon M.R."/>
        </authorList>
    </citation>
    <scope>NUCLEOTIDE SEQUENCE [LARGE SCALE GENOMIC DNA]</scope>
    <source>
        <strain evidence="2 3">CBS 607.94</strain>
    </source>
</reference>
<dbReference type="GO" id="GO:0005886">
    <property type="term" value="C:plasma membrane"/>
    <property type="evidence" value="ECO:0007669"/>
    <property type="project" value="TreeGrafter"/>
</dbReference>
<dbReference type="PANTHER" id="PTHR12736">
    <property type="entry name" value="LANC-LIKE PROTEIN"/>
    <property type="match status" value="1"/>
</dbReference>
<keyword evidence="1" id="KW-0479">Metal-binding</keyword>
<sequence>MSLNTPRFIPTPTSLESYASFVHGENPEIRVKESLTQIINAHPPLQLYTQDQCRGFFRGPTSLAYLLLRVHDSHPEIRLQGQTLQQWAAAYIAAKREGGDSAPCGLACESAAFWAVQTILDESQAPKFQEVLERLAEEDDHPYELLFGYAGILYMIRAVEFSRPKVASQVATAKARIIEKTLGAGPLWTWRGKRYIGAVHGEIGILTQVLLTDPKLAENPMIRGSLERILEVQRENGNWETKDDPGNTIYEGLTQFCHGAPGFVLSLVHIEKFFPDLKAKIDKALQLGRDFIWKEGLLRKEPCLCHGALGNSLYMIITSVSDSKVVTYILDSAFPPGKERDHFLAWSLPSKVAEEHERDKTVFIPEDGARLATYFDYLPSAAWTFMVCGEAVPGFILYTDV</sequence>
<keyword evidence="1" id="KW-0862">Zinc</keyword>
<dbReference type="InterPro" id="IPR012341">
    <property type="entry name" value="6hp_glycosidase-like_sf"/>
</dbReference>